<evidence type="ECO:0000313" key="1">
    <source>
        <dbReference type="EMBL" id="GFM32970.1"/>
    </source>
</evidence>
<dbReference type="AlphaFoldDB" id="A0A7J0BGY5"/>
<name>A0A7J0BGY5_9BACT</name>
<reference evidence="1 2" key="1">
    <citation type="submission" date="2020-05" db="EMBL/GenBank/DDBJ databases">
        <title>Draft genome sequence of Desulfovibrio sp. strain HN2T.</title>
        <authorList>
            <person name="Ueno A."/>
            <person name="Tamazawa S."/>
            <person name="Tamamura S."/>
            <person name="Murakami T."/>
            <person name="Kiyama T."/>
            <person name="Inomata H."/>
            <person name="Amano Y."/>
            <person name="Miyakawa K."/>
            <person name="Tamaki H."/>
            <person name="Naganuma T."/>
            <person name="Kaneko K."/>
        </authorList>
    </citation>
    <scope>NUCLEOTIDE SEQUENCE [LARGE SCALE GENOMIC DNA]</scope>
    <source>
        <strain evidence="1 2">HN2</strain>
    </source>
</reference>
<gene>
    <name evidence="1" type="ORF">DSM101010T_13350</name>
</gene>
<sequence>MPSGRVAINGIVSTMQTTMQTAKLTVRLTQRLTGLNEETQARVQKPYSFDGMSTMPRSLS</sequence>
<protein>
    <submittedName>
        <fullName evidence="1">Uncharacterized protein</fullName>
    </submittedName>
</protein>
<comment type="caution">
    <text evidence="1">The sequence shown here is derived from an EMBL/GenBank/DDBJ whole genome shotgun (WGS) entry which is preliminary data.</text>
</comment>
<proteinExistence type="predicted"/>
<dbReference type="Proteomes" id="UP000503840">
    <property type="component" value="Unassembled WGS sequence"/>
</dbReference>
<dbReference type="EMBL" id="BLVO01000012">
    <property type="protein sequence ID" value="GFM32970.1"/>
    <property type="molecule type" value="Genomic_DNA"/>
</dbReference>
<accession>A0A7J0BGY5</accession>
<keyword evidence="2" id="KW-1185">Reference proteome</keyword>
<organism evidence="1 2">
    <name type="scientific">Desulfovibrio subterraneus</name>
    <dbReference type="NCBI Taxonomy" id="2718620"/>
    <lineage>
        <taxon>Bacteria</taxon>
        <taxon>Pseudomonadati</taxon>
        <taxon>Thermodesulfobacteriota</taxon>
        <taxon>Desulfovibrionia</taxon>
        <taxon>Desulfovibrionales</taxon>
        <taxon>Desulfovibrionaceae</taxon>
        <taxon>Desulfovibrio</taxon>
    </lineage>
</organism>
<evidence type="ECO:0000313" key="2">
    <source>
        <dbReference type="Proteomes" id="UP000503840"/>
    </source>
</evidence>